<keyword evidence="2" id="KW-0808">Transferase</keyword>
<dbReference type="Proteomes" id="UP001597493">
    <property type="component" value="Unassembled WGS sequence"/>
</dbReference>
<dbReference type="Gene3D" id="3.40.630.30">
    <property type="match status" value="1"/>
</dbReference>
<evidence type="ECO:0000313" key="3">
    <source>
        <dbReference type="Proteomes" id="UP001597493"/>
    </source>
</evidence>
<feature type="domain" description="N-acetyltransferase" evidence="1">
    <location>
        <begin position="14"/>
        <end position="157"/>
    </location>
</feature>
<evidence type="ECO:0000259" key="1">
    <source>
        <dbReference type="PROSITE" id="PS51186"/>
    </source>
</evidence>
<proteinExistence type="predicted"/>
<dbReference type="SUPFAM" id="SSF55729">
    <property type="entry name" value="Acyl-CoA N-acyltransferases (Nat)"/>
    <property type="match status" value="1"/>
</dbReference>
<sequence length="161" mass="18715">MLQLEETGTSPSRIEMDILNSDAFFNLISVDHETLTEEEVALENKQSAEMGAERYLVKDGPQYVGILDFLMRNPKDGCPWLGLLQVDKKLQRQGYGSRMLETYIHVMKERKAERFRIGIIRENEPALRFWTRHGFEYVTTKLNDRGKTILIYEKTLSGQEV</sequence>
<dbReference type="EMBL" id="JBHUMY010000008">
    <property type="protein sequence ID" value="MFD2660496.1"/>
    <property type="molecule type" value="Genomic_DNA"/>
</dbReference>
<dbReference type="Pfam" id="PF00583">
    <property type="entry name" value="Acetyltransf_1"/>
    <property type="match status" value="1"/>
</dbReference>
<keyword evidence="3" id="KW-1185">Reference proteome</keyword>
<organism evidence="2 3">
    <name type="scientific">Paenibacillus thailandensis</name>
    <dbReference type="NCBI Taxonomy" id="393250"/>
    <lineage>
        <taxon>Bacteria</taxon>
        <taxon>Bacillati</taxon>
        <taxon>Bacillota</taxon>
        <taxon>Bacilli</taxon>
        <taxon>Bacillales</taxon>
        <taxon>Paenibacillaceae</taxon>
        <taxon>Paenibacillus</taxon>
    </lineage>
</organism>
<accession>A0ABW5QVQ2</accession>
<dbReference type="CDD" id="cd04301">
    <property type="entry name" value="NAT_SF"/>
    <property type="match status" value="1"/>
</dbReference>
<reference evidence="3" key="1">
    <citation type="journal article" date="2019" name="Int. J. Syst. Evol. Microbiol.">
        <title>The Global Catalogue of Microorganisms (GCM) 10K type strain sequencing project: providing services to taxonomists for standard genome sequencing and annotation.</title>
        <authorList>
            <consortium name="The Broad Institute Genomics Platform"/>
            <consortium name="The Broad Institute Genome Sequencing Center for Infectious Disease"/>
            <person name="Wu L."/>
            <person name="Ma J."/>
        </authorList>
    </citation>
    <scope>NUCLEOTIDE SEQUENCE [LARGE SCALE GENOMIC DNA]</scope>
    <source>
        <strain evidence="3">TISTR 1827</strain>
    </source>
</reference>
<gene>
    <name evidence="2" type="ORF">ACFSW5_09505</name>
</gene>
<keyword evidence="2" id="KW-0012">Acyltransferase</keyword>
<dbReference type="EC" id="2.3.1.-" evidence="2"/>
<dbReference type="PROSITE" id="PS51186">
    <property type="entry name" value="GNAT"/>
    <property type="match status" value="1"/>
</dbReference>
<name>A0ABW5QVQ2_9BACL</name>
<dbReference type="RefSeq" id="WP_379271932.1">
    <property type="nucleotide sequence ID" value="NZ_JBHUGT010000033.1"/>
</dbReference>
<comment type="caution">
    <text evidence="2">The sequence shown here is derived from an EMBL/GenBank/DDBJ whole genome shotgun (WGS) entry which is preliminary data.</text>
</comment>
<protein>
    <submittedName>
        <fullName evidence="2">GNAT family N-acetyltransferase</fullName>
        <ecNumber evidence="2">2.3.1.-</ecNumber>
    </submittedName>
</protein>
<dbReference type="InterPro" id="IPR000182">
    <property type="entry name" value="GNAT_dom"/>
</dbReference>
<dbReference type="InterPro" id="IPR016181">
    <property type="entry name" value="Acyl_CoA_acyltransferase"/>
</dbReference>
<dbReference type="GO" id="GO:0016746">
    <property type="term" value="F:acyltransferase activity"/>
    <property type="evidence" value="ECO:0007669"/>
    <property type="project" value="UniProtKB-KW"/>
</dbReference>
<evidence type="ECO:0000313" key="2">
    <source>
        <dbReference type="EMBL" id="MFD2660496.1"/>
    </source>
</evidence>